<sequence length="153" mass="16801">MPDDRVARPHSTRIPVRWSDVDRRGHVNDSTYLDYAQEARHRWFRDAMAAAGLPLPRVRSVAVDFLRPILPGTAEVIVDTAITGLGTTSYSMQQTIRTSATDIVAEVATVLVLMDTATHRPTQVTDSARRMLMAYAAPELTRGGGEDAPGERA</sequence>
<keyword evidence="2" id="KW-1185">Reference proteome</keyword>
<dbReference type="EMBL" id="CP009248">
    <property type="protein sequence ID" value="APT90233.1"/>
    <property type="molecule type" value="Genomic_DNA"/>
</dbReference>
<evidence type="ECO:0000313" key="1">
    <source>
        <dbReference type="EMBL" id="APT90233.1"/>
    </source>
</evidence>
<dbReference type="Pfam" id="PF13279">
    <property type="entry name" value="4HBT_2"/>
    <property type="match status" value="1"/>
</dbReference>
<dbReference type="Proteomes" id="UP000185469">
    <property type="component" value="Chromosome"/>
</dbReference>
<dbReference type="STRING" id="1437874.CSPHI_03150"/>
<dbReference type="CDD" id="cd00586">
    <property type="entry name" value="4HBT"/>
    <property type="match status" value="1"/>
</dbReference>
<gene>
    <name evidence="1" type="ORF">CSPHI_03150</name>
</gene>
<proteinExistence type="predicted"/>
<dbReference type="KEGG" id="csph:CSPHI_03150"/>
<name>A0A1L7CWK2_9CORY</name>
<organism evidence="1 2">
    <name type="scientific">Corynebacterium sphenisci DSM 44792</name>
    <dbReference type="NCBI Taxonomy" id="1437874"/>
    <lineage>
        <taxon>Bacteria</taxon>
        <taxon>Bacillati</taxon>
        <taxon>Actinomycetota</taxon>
        <taxon>Actinomycetes</taxon>
        <taxon>Mycobacteriales</taxon>
        <taxon>Corynebacteriaceae</taxon>
        <taxon>Corynebacterium</taxon>
    </lineage>
</organism>
<evidence type="ECO:0000313" key="2">
    <source>
        <dbReference type="Proteomes" id="UP000185469"/>
    </source>
</evidence>
<dbReference type="OrthoDB" id="9799036at2"/>
<protein>
    <recommendedName>
        <fullName evidence="3">Thioesterase</fullName>
    </recommendedName>
</protein>
<dbReference type="AlphaFoldDB" id="A0A1L7CWK2"/>
<dbReference type="InterPro" id="IPR050563">
    <property type="entry name" value="4-hydroxybenzoyl-CoA_TE"/>
</dbReference>
<dbReference type="Gene3D" id="3.10.129.10">
    <property type="entry name" value="Hotdog Thioesterase"/>
    <property type="match status" value="1"/>
</dbReference>
<dbReference type="InterPro" id="IPR029069">
    <property type="entry name" value="HotDog_dom_sf"/>
</dbReference>
<reference evidence="1 2" key="1">
    <citation type="submission" date="2014-08" db="EMBL/GenBank/DDBJ databases">
        <title>Complete genome sequence of Corynebacterium sphenisci CECT 5990(T) (=DSM 44792(T)), isolated from healthy wild penguins.</title>
        <authorList>
            <person name="Ruckert C."/>
            <person name="Albersmeier A."/>
            <person name="Winkler A."/>
            <person name="Kalinowski J."/>
        </authorList>
    </citation>
    <scope>NUCLEOTIDE SEQUENCE [LARGE SCALE GENOMIC DNA]</scope>
    <source>
        <strain evidence="1 2">DSM 44792</strain>
    </source>
</reference>
<evidence type="ECO:0008006" key="3">
    <source>
        <dbReference type="Google" id="ProtNLM"/>
    </source>
</evidence>
<accession>A0A1L7CWK2</accession>
<dbReference type="PANTHER" id="PTHR31793">
    <property type="entry name" value="4-HYDROXYBENZOYL-COA THIOESTERASE FAMILY MEMBER"/>
    <property type="match status" value="1"/>
</dbReference>
<dbReference type="GO" id="GO:0047617">
    <property type="term" value="F:fatty acyl-CoA hydrolase activity"/>
    <property type="evidence" value="ECO:0007669"/>
    <property type="project" value="TreeGrafter"/>
</dbReference>
<dbReference type="PANTHER" id="PTHR31793:SF24">
    <property type="entry name" value="LONG-CHAIN ACYL-COA THIOESTERASE FADM"/>
    <property type="match status" value="1"/>
</dbReference>
<dbReference type="RefSeq" id="WP_075691455.1">
    <property type="nucleotide sequence ID" value="NZ_CP009248.1"/>
</dbReference>
<dbReference type="SUPFAM" id="SSF54637">
    <property type="entry name" value="Thioesterase/thiol ester dehydrase-isomerase"/>
    <property type="match status" value="1"/>
</dbReference>